<dbReference type="AlphaFoldDB" id="A0AAV5UJR8"/>
<evidence type="ECO:0000256" key="1">
    <source>
        <dbReference type="ARBA" id="ARBA00004370"/>
    </source>
</evidence>
<comment type="subcellular location">
    <subcellularLocation>
        <location evidence="1">Membrane</location>
    </subcellularLocation>
</comment>
<feature type="region of interest" description="Disordered" evidence="5">
    <location>
        <begin position="1"/>
        <end position="23"/>
    </location>
</feature>
<keyword evidence="9" id="KW-1185">Reference proteome</keyword>
<evidence type="ECO:0000256" key="3">
    <source>
        <dbReference type="ARBA" id="ARBA00022989"/>
    </source>
</evidence>
<feature type="transmembrane region" description="Helical" evidence="6">
    <location>
        <begin position="352"/>
        <end position="373"/>
    </location>
</feature>
<comment type="caution">
    <text evidence="8">The sequence shown here is derived from an EMBL/GenBank/DDBJ whole genome shotgun (WGS) entry which is preliminary data.</text>
</comment>
<feature type="transmembrane region" description="Helical" evidence="6">
    <location>
        <begin position="309"/>
        <end position="332"/>
    </location>
</feature>
<keyword evidence="3 6" id="KW-1133">Transmembrane helix</keyword>
<organism evidence="8 9">
    <name type="scientific">Pristionchus entomophagus</name>
    <dbReference type="NCBI Taxonomy" id="358040"/>
    <lineage>
        <taxon>Eukaryota</taxon>
        <taxon>Metazoa</taxon>
        <taxon>Ecdysozoa</taxon>
        <taxon>Nematoda</taxon>
        <taxon>Chromadorea</taxon>
        <taxon>Rhabditida</taxon>
        <taxon>Rhabditina</taxon>
        <taxon>Diplogasteromorpha</taxon>
        <taxon>Diplogasteroidea</taxon>
        <taxon>Neodiplogasteridae</taxon>
        <taxon>Pristionchus</taxon>
    </lineage>
</organism>
<sequence length="421" mass="48899">MHVVYTAGPAGRPTAQSEVNGTSSDPAGNEWWGAVMCFHDPKTHDWELYAELMRLSHIIILPITVAGLIVNLLALVFLYRPPRITSGVFVYLQALLYLDIAQLTVQASSVLIPSVCDYHHSHEHFFYTPCMWERRFWERITPRLQLTINTLHVWTIAALSAHRYWKISRPVVARLKDTVCRARWMLIGMSIVLLAFRVPIFAVELKIKWLPVFRIVNEPWATERLSTYRLMYHSILDPLISHIIPFMWMSVFSLLTLYEIFRSRRFNYKSIALKGNSTIPMSGRLLRFSSRQPLTNGFKQKKQPQELRATISIVIIIVMYMALHSMQLFTIARKWQLLLQHQCPTRRDYLHSHLSIMLSLGSTTVNAFVFIAFTSRLRKYFKKLIRKTSRTLSNSSEPPLSPKTTITIEAVNEKFNENLHL</sequence>
<evidence type="ECO:0000256" key="5">
    <source>
        <dbReference type="SAM" id="MobiDB-lite"/>
    </source>
</evidence>
<dbReference type="SUPFAM" id="SSF81321">
    <property type="entry name" value="Family A G protein-coupled receptor-like"/>
    <property type="match status" value="1"/>
</dbReference>
<dbReference type="Gene3D" id="1.20.1070.10">
    <property type="entry name" value="Rhodopsin 7-helix transmembrane proteins"/>
    <property type="match status" value="1"/>
</dbReference>
<dbReference type="GO" id="GO:0016020">
    <property type="term" value="C:membrane"/>
    <property type="evidence" value="ECO:0007669"/>
    <property type="project" value="UniProtKB-SubCell"/>
</dbReference>
<feature type="domain" description="G-protein coupled receptors family 1 profile" evidence="7">
    <location>
        <begin position="70"/>
        <end position="370"/>
    </location>
</feature>
<evidence type="ECO:0000256" key="4">
    <source>
        <dbReference type="ARBA" id="ARBA00023136"/>
    </source>
</evidence>
<dbReference type="PANTHER" id="PTHR46641">
    <property type="entry name" value="FMRFAMIDE RECEPTOR-RELATED"/>
    <property type="match status" value="1"/>
</dbReference>
<evidence type="ECO:0000259" key="7">
    <source>
        <dbReference type="PROSITE" id="PS50262"/>
    </source>
</evidence>
<evidence type="ECO:0000313" key="9">
    <source>
        <dbReference type="Proteomes" id="UP001432027"/>
    </source>
</evidence>
<feature type="transmembrane region" description="Helical" evidence="6">
    <location>
        <begin position="239"/>
        <end position="261"/>
    </location>
</feature>
<name>A0AAV5UJR8_9BILA</name>
<dbReference type="Proteomes" id="UP001432027">
    <property type="component" value="Unassembled WGS sequence"/>
</dbReference>
<accession>A0AAV5UJR8</accession>
<dbReference type="InterPro" id="IPR017452">
    <property type="entry name" value="GPCR_Rhodpsn_7TM"/>
</dbReference>
<dbReference type="EMBL" id="BTSX01000006">
    <property type="protein sequence ID" value="GMT06614.1"/>
    <property type="molecule type" value="Genomic_DNA"/>
</dbReference>
<evidence type="ECO:0000256" key="6">
    <source>
        <dbReference type="SAM" id="Phobius"/>
    </source>
</evidence>
<dbReference type="PANTHER" id="PTHR46641:SF6">
    <property type="entry name" value="G-PROTEIN COUPLED RECEPTORS FAMILY 1 PROFILE DOMAIN-CONTAINING PROTEIN"/>
    <property type="match status" value="1"/>
</dbReference>
<feature type="transmembrane region" description="Helical" evidence="6">
    <location>
        <begin position="184"/>
        <end position="203"/>
    </location>
</feature>
<evidence type="ECO:0000313" key="8">
    <source>
        <dbReference type="EMBL" id="GMT06614.1"/>
    </source>
</evidence>
<reference evidence="8" key="1">
    <citation type="submission" date="2023-10" db="EMBL/GenBank/DDBJ databases">
        <title>Genome assembly of Pristionchus species.</title>
        <authorList>
            <person name="Yoshida K."/>
            <person name="Sommer R.J."/>
        </authorList>
    </citation>
    <scope>NUCLEOTIDE SEQUENCE</scope>
    <source>
        <strain evidence="8">RS0144</strain>
    </source>
</reference>
<evidence type="ECO:0000256" key="2">
    <source>
        <dbReference type="ARBA" id="ARBA00022692"/>
    </source>
</evidence>
<proteinExistence type="predicted"/>
<keyword evidence="4 6" id="KW-0472">Membrane</keyword>
<gene>
    <name evidence="8" type="ORF">PENTCL1PPCAC_28788</name>
</gene>
<dbReference type="PROSITE" id="PS50262">
    <property type="entry name" value="G_PROTEIN_RECEP_F1_2"/>
    <property type="match status" value="1"/>
</dbReference>
<keyword evidence="2 6" id="KW-0812">Transmembrane</keyword>
<dbReference type="InterPro" id="IPR052954">
    <property type="entry name" value="GPCR-Ligand_Int"/>
</dbReference>
<feature type="transmembrane region" description="Helical" evidence="6">
    <location>
        <begin position="55"/>
        <end position="79"/>
    </location>
</feature>
<feature type="compositionally biased region" description="Polar residues" evidence="5">
    <location>
        <begin position="14"/>
        <end position="23"/>
    </location>
</feature>
<protein>
    <recommendedName>
        <fullName evidence="7">G-protein coupled receptors family 1 profile domain-containing protein</fullName>
    </recommendedName>
</protein>